<keyword evidence="4" id="KW-1185">Reference proteome</keyword>
<feature type="domain" description="Glycosyl transferase family 51" evidence="2">
    <location>
        <begin position="38"/>
        <end position="95"/>
    </location>
</feature>
<evidence type="ECO:0000313" key="3">
    <source>
        <dbReference type="EMBL" id="GAB88536.1"/>
    </source>
</evidence>
<dbReference type="InterPro" id="IPR001264">
    <property type="entry name" value="Glyco_trans_51"/>
</dbReference>
<protein>
    <submittedName>
        <fullName evidence="3">Penicillin-binding protein PonA</fullName>
    </submittedName>
</protein>
<dbReference type="InterPro" id="IPR023346">
    <property type="entry name" value="Lysozyme-like_dom_sf"/>
</dbReference>
<name>K6W487_9ACTN</name>
<sequence length="96" mass="10075">MAILIGVVAFVFTYVGASVPAPGDIKQNQVATILMSNGKELARVVPPEGNRTDVKISDIPQAMQDAVIAAEDREFESNSGFSIRGLSRAAIGQVTG</sequence>
<organism evidence="3 4">
    <name type="scientific">Gordonia rhizosphera NBRC 16068</name>
    <dbReference type="NCBI Taxonomy" id="1108045"/>
    <lineage>
        <taxon>Bacteria</taxon>
        <taxon>Bacillati</taxon>
        <taxon>Actinomycetota</taxon>
        <taxon>Actinomycetes</taxon>
        <taxon>Mycobacteriales</taxon>
        <taxon>Gordoniaceae</taxon>
        <taxon>Gordonia</taxon>
    </lineage>
</organism>
<comment type="caution">
    <text evidence="3">The sequence shown here is derived from an EMBL/GenBank/DDBJ whole genome shotgun (WGS) entry which is preliminary data.</text>
</comment>
<dbReference type="EMBL" id="BAHC01000026">
    <property type="protein sequence ID" value="GAB88536.1"/>
    <property type="molecule type" value="Genomic_DNA"/>
</dbReference>
<dbReference type="Proteomes" id="UP000008363">
    <property type="component" value="Unassembled WGS sequence"/>
</dbReference>
<reference evidence="3 4" key="1">
    <citation type="submission" date="2012-08" db="EMBL/GenBank/DDBJ databases">
        <title>Whole genome shotgun sequence of Gordonia rhizosphera NBRC 16068.</title>
        <authorList>
            <person name="Takarada H."/>
            <person name="Isaki S."/>
            <person name="Hosoyama A."/>
            <person name="Tsuchikane K."/>
            <person name="Katsumata H."/>
            <person name="Baba S."/>
            <person name="Ohji S."/>
            <person name="Yamazaki S."/>
            <person name="Fujita N."/>
        </authorList>
    </citation>
    <scope>NUCLEOTIDE SEQUENCE [LARGE SCALE GENOMIC DNA]</scope>
    <source>
        <strain evidence="3 4">NBRC 16068</strain>
    </source>
</reference>
<dbReference type="Pfam" id="PF00912">
    <property type="entry name" value="Transgly"/>
    <property type="match status" value="1"/>
</dbReference>
<dbReference type="GO" id="GO:0030288">
    <property type="term" value="C:outer membrane-bounded periplasmic space"/>
    <property type="evidence" value="ECO:0007669"/>
    <property type="project" value="TreeGrafter"/>
</dbReference>
<accession>K6W487</accession>
<dbReference type="PANTHER" id="PTHR32282">
    <property type="entry name" value="BINDING PROTEIN TRANSPEPTIDASE, PUTATIVE-RELATED"/>
    <property type="match status" value="1"/>
</dbReference>
<dbReference type="PANTHER" id="PTHR32282:SF34">
    <property type="entry name" value="PENICILLIN-BINDING PROTEIN 1A"/>
    <property type="match status" value="1"/>
</dbReference>
<dbReference type="SUPFAM" id="SSF53955">
    <property type="entry name" value="Lysozyme-like"/>
    <property type="match status" value="1"/>
</dbReference>
<dbReference type="GO" id="GO:0009252">
    <property type="term" value="P:peptidoglycan biosynthetic process"/>
    <property type="evidence" value="ECO:0007669"/>
    <property type="project" value="TreeGrafter"/>
</dbReference>
<dbReference type="GO" id="GO:0008955">
    <property type="term" value="F:peptidoglycan glycosyltransferase activity"/>
    <property type="evidence" value="ECO:0007669"/>
    <property type="project" value="TreeGrafter"/>
</dbReference>
<dbReference type="InterPro" id="IPR036950">
    <property type="entry name" value="PBP_transglycosylase"/>
</dbReference>
<dbReference type="Gene3D" id="1.10.3810.10">
    <property type="entry name" value="Biosynthetic peptidoglycan transglycosylase-like"/>
    <property type="match status" value="1"/>
</dbReference>
<gene>
    <name evidence="3" type="primary">ponA</name>
    <name evidence="3" type="ORF">GORHZ_026_00350</name>
</gene>
<evidence type="ECO:0000256" key="1">
    <source>
        <dbReference type="ARBA" id="ARBA00022679"/>
    </source>
</evidence>
<dbReference type="STRING" id="1108045.GORHZ_026_00350"/>
<evidence type="ECO:0000313" key="4">
    <source>
        <dbReference type="Proteomes" id="UP000008363"/>
    </source>
</evidence>
<evidence type="ECO:0000259" key="2">
    <source>
        <dbReference type="Pfam" id="PF00912"/>
    </source>
</evidence>
<dbReference type="eggNOG" id="COG0744">
    <property type="taxonomic scope" value="Bacteria"/>
</dbReference>
<dbReference type="AlphaFoldDB" id="K6W487"/>
<keyword evidence="1" id="KW-0808">Transferase</keyword>
<dbReference type="InterPro" id="IPR050396">
    <property type="entry name" value="Glycosyltr_51/Transpeptidase"/>
</dbReference>
<feature type="non-terminal residue" evidence="3">
    <location>
        <position position="96"/>
    </location>
</feature>
<proteinExistence type="predicted"/>